<dbReference type="InterPro" id="IPR034016">
    <property type="entry name" value="M1_APN-typ"/>
</dbReference>
<dbReference type="SUPFAM" id="SSF55486">
    <property type="entry name" value="Metalloproteases ('zincins'), catalytic domain"/>
    <property type="match status" value="1"/>
</dbReference>
<feature type="domain" description="Peptidase M1 membrane alanine aminopeptidase" evidence="10">
    <location>
        <begin position="243"/>
        <end position="460"/>
    </location>
</feature>
<evidence type="ECO:0000256" key="1">
    <source>
        <dbReference type="ARBA" id="ARBA00004609"/>
    </source>
</evidence>
<dbReference type="InterPro" id="IPR014782">
    <property type="entry name" value="Peptidase_M1_dom"/>
</dbReference>
<dbReference type="InterPro" id="IPR045357">
    <property type="entry name" value="Aminopeptidase_N-like_N"/>
</dbReference>
<dbReference type="PRINTS" id="PR00756">
    <property type="entry name" value="ALADIPTASE"/>
</dbReference>
<dbReference type="InterPro" id="IPR042097">
    <property type="entry name" value="Aminopeptidase_N-like_N_sf"/>
</dbReference>
<sequence>MVVTQTTDDKRFVGVRLPTTCKPLLYDVTLEPNLTDYTFIGQVSIELELQPTEPEKSISEIVLHANGLDFKDASFVADETHQVKEVILGSKTETAVLVFEKPIKAASGSLNISFTGTLNDKMRGFYRSKYTAANGQERYAAVTQFEATDARRAFPCWDEPAIKARFDVTLVVDDDRTALSNMNVVEETKNSNGKRVVKFATSPIMSTYLVACVVGEFDYVEGKCGDRPVRVYTPIGKKGRGEYALEVAVKSLPYYEDYFGIEYPLPKMDLIAIPDFAAGAMENWGLVTYRETCLLVDPSQTSTDRKQYIALVVAHELAHQWFGNLVTMEWWTHLWLNEGFASFMEFLCVDQIFPEYDIWTQFVTDSYSKALELDALDNSHPIEVPVNHPSEIDEIFDDISYNKGASVIRMLHKYISDECFRSGMKSYLNKFAFKNAKTEDLWEALEKASQKPVCAVMTKWIKQQGFPYIQVESKTEGSNLTLSLTQKKFSANGSVSPKNDSITWLVPVTVSTAANPDKVAHQILLEDKVSEIKLDNVGDGWVKLNPGTVGLYRTAYPKEMMEKLRPAISSQTLPPLDRLGLQNDFFALCQAGAVSSVELLKLLQAFDGEDNYTVWNSIDGCLSRLNILLSHTDYQDKFHQFGRKLYSRIFANCGWDVKSNENHTDAMTRALVIGRLVSFGDNAVIEEAKKRYEAHINKTQPISADLRSAVYRAVASYGEDKMFDSLFTIYREADLHEEKLRAARALGGVRDQSRIAKVLDFAMSDEVRNQDKVFVIISVAMTKHGRDSAWSLLKEKKEEFISRYESGFLIARLVKYLTENFASEEKAAEVSEFFEKNNFPGAERVVQQSLETIRLNAAWLKRDSASIKDFLSESS</sequence>
<reference evidence="13 14" key="1">
    <citation type="submission" date="2020-10" db="EMBL/GenBank/DDBJ databases">
        <authorList>
            <person name="Klimov P.B."/>
            <person name="Dyachkov S.M."/>
            <person name="Chetverikov P.E."/>
        </authorList>
    </citation>
    <scope>NUCLEOTIDE SEQUENCE [LARGE SCALE GENOMIC DNA]</scope>
    <source>
        <strain evidence="13">BMOC 18-1129-001#AD2665</strain>
        <tissue evidence="13">Entire mites</tissue>
    </source>
</reference>
<feature type="domain" description="Aminopeptidase N-like N-terminal" evidence="12">
    <location>
        <begin position="22"/>
        <end position="209"/>
    </location>
</feature>
<dbReference type="EC" id="3.4.11.-" evidence="9"/>
<dbReference type="SUPFAM" id="SSF63737">
    <property type="entry name" value="Leukotriene A4 hydrolase N-terminal domain"/>
    <property type="match status" value="1"/>
</dbReference>
<keyword evidence="7 9" id="KW-0862">Zinc</keyword>
<dbReference type="GO" id="GO:0004177">
    <property type="term" value="F:aminopeptidase activity"/>
    <property type="evidence" value="ECO:0007669"/>
    <property type="project" value="UniProtKB-KW"/>
</dbReference>
<proteinExistence type="inferred from homology"/>
<protein>
    <recommendedName>
        <fullName evidence="9">Aminopeptidase</fullName>
        <ecNumber evidence="9">3.4.11.-</ecNumber>
    </recommendedName>
</protein>
<comment type="similarity">
    <text evidence="2 9">Belongs to the peptidase M1 family.</text>
</comment>
<keyword evidence="14" id="KW-1185">Reference proteome</keyword>
<evidence type="ECO:0000259" key="12">
    <source>
        <dbReference type="Pfam" id="PF17900"/>
    </source>
</evidence>
<organism evidence="13 14">
    <name type="scientific">Fragariocoptes setiger</name>
    <dbReference type="NCBI Taxonomy" id="1670756"/>
    <lineage>
        <taxon>Eukaryota</taxon>
        <taxon>Metazoa</taxon>
        <taxon>Ecdysozoa</taxon>
        <taxon>Arthropoda</taxon>
        <taxon>Chelicerata</taxon>
        <taxon>Arachnida</taxon>
        <taxon>Acari</taxon>
        <taxon>Acariformes</taxon>
        <taxon>Trombidiformes</taxon>
        <taxon>Prostigmata</taxon>
        <taxon>Eupodina</taxon>
        <taxon>Eriophyoidea</taxon>
        <taxon>Phytoptidae</taxon>
        <taxon>Fragariocoptes</taxon>
    </lineage>
</organism>
<dbReference type="Pfam" id="PF11838">
    <property type="entry name" value="ERAP1_C"/>
    <property type="match status" value="1"/>
</dbReference>
<keyword evidence="5 9" id="KW-0479">Metal-binding</keyword>
<dbReference type="CDD" id="cd09601">
    <property type="entry name" value="M1_APN-Q_like"/>
    <property type="match status" value="1"/>
</dbReference>
<evidence type="ECO:0000256" key="5">
    <source>
        <dbReference type="ARBA" id="ARBA00022723"/>
    </source>
</evidence>
<evidence type="ECO:0000256" key="3">
    <source>
        <dbReference type="ARBA" id="ARBA00022438"/>
    </source>
</evidence>
<dbReference type="Gene3D" id="2.60.40.1730">
    <property type="entry name" value="tricorn interacting facor f3 domain"/>
    <property type="match status" value="1"/>
</dbReference>
<evidence type="ECO:0000256" key="6">
    <source>
        <dbReference type="ARBA" id="ARBA00022801"/>
    </source>
</evidence>
<dbReference type="InterPro" id="IPR050344">
    <property type="entry name" value="Peptidase_M1_aminopeptidases"/>
</dbReference>
<comment type="cofactor">
    <cofactor evidence="9">
        <name>Zn(2+)</name>
        <dbReference type="ChEBI" id="CHEBI:29105"/>
    </cofactor>
    <text evidence="9">Binds 1 zinc ion per subunit.</text>
</comment>
<dbReference type="InterPro" id="IPR001930">
    <property type="entry name" value="Peptidase_M1"/>
</dbReference>
<evidence type="ECO:0000256" key="2">
    <source>
        <dbReference type="ARBA" id="ARBA00010136"/>
    </source>
</evidence>
<dbReference type="Pfam" id="PF17900">
    <property type="entry name" value="Peptidase_M1_N"/>
    <property type="match status" value="1"/>
</dbReference>
<comment type="caution">
    <text evidence="13">The sequence shown here is derived from an EMBL/GenBank/DDBJ whole genome shotgun (WGS) entry which is preliminary data.</text>
</comment>
<evidence type="ECO:0000313" key="14">
    <source>
        <dbReference type="Proteomes" id="UP000825002"/>
    </source>
</evidence>
<accession>A0ABQ7SD95</accession>
<evidence type="ECO:0000313" key="13">
    <source>
        <dbReference type="EMBL" id="KAG9511390.1"/>
    </source>
</evidence>
<keyword evidence="3 9" id="KW-0031">Aminopeptidase</keyword>
<dbReference type="InterPro" id="IPR024571">
    <property type="entry name" value="ERAP1-like_C_dom"/>
</dbReference>
<keyword evidence="6 9" id="KW-0378">Hydrolase</keyword>
<dbReference type="EMBL" id="JAIFTH010000004">
    <property type="protein sequence ID" value="KAG9511390.1"/>
    <property type="molecule type" value="Genomic_DNA"/>
</dbReference>
<evidence type="ECO:0000259" key="11">
    <source>
        <dbReference type="Pfam" id="PF11838"/>
    </source>
</evidence>
<name>A0ABQ7SD95_9ACAR</name>
<dbReference type="Gene3D" id="2.60.40.1910">
    <property type="match status" value="1"/>
</dbReference>
<dbReference type="Gene3D" id="1.25.50.20">
    <property type="match status" value="1"/>
</dbReference>
<keyword evidence="4 9" id="KW-0645">Protease</keyword>
<gene>
    <name evidence="13" type="primary">NPEPPS</name>
    <name evidence="13" type="ORF">GZH46_00022</name>
</gene>
<dbReference type="PANTHER" id="PTHR11533">
    <property type="entry name" value="PROTEASE M1 ZINC METALLOPROTEASE"/>
    <property type="match status" value="1"/>
</dbReference>
<comment type="subcellular location">
    <subcellularLocation>
        <location evidence="1">Cell membrane</location>
        <topology evidence="1">Lipid-anchor</topology>
        <topology evidence="1">GPI-anchor</topology>
    </subcellularLocation>
</comment>
<evidence type="ECO:0000259" key="10">
    <source>
        <dbReference type="Pfam" id="PF01433"/>
    </source>
</evidence>
<evidence type="ECO:0000256" key="8">
    <source>
        <dbReference type="ARBA" id="ARBA00023049"/>
    </source>
</evidence>
<evidence type="ECO:0000256" key="7">
    <source>
        <dbReference type="ARBA" id="ARBA00022833"/>
    </source>
</evidence>
<evidence type="ECO:0000256" key="9">
    <source>
        <dbReference type="RuleBase" id="RU364040"/>
    </source>
</evidence>
<dbReference type="Proteomes" id="UP000825002">
    <property type="component" value="Unassembled WGS sequence"/>
</dbReference>
<dbReference type="Pfam" id="PF01433">
    <property type="entry name" value="Peptidase_M1"/>
    <property type="match status" value="1"/>
</dbReference>
<dbReference type="InterPro" id="IPR027268">
    <property type="entry name" value="Peptidase_M4/M1_CTD_sf"/>
</dbReference>
<feature type="non-terminal residue" evidence="13">
    <location>
        <position position="1"/>
    </location>
</feature>
<feature type="domain" description="ERAP1-like C-terminal" evidence="11">
    <location>
        <begin position="541"/>
        <end position="854"/>
    </location>
</feature>
<keyword evidence="8 9" id="KW-0482">Metalloprotease</keyword>
<dbReference type="Gene3D" id="1.10.390.10">
    <property type="entry name" value="Neutral Protease Domain 2"/>
    <property type="match status" value="1"/>
</dbReference>
<evidence type="ECO:0000256" key="4">
    <source>
        <dbReference type="ARBA" id="ARBA00022670"/>
    </source>
</evidence>
<dbReference type="PANTHER" id="PTHR11533:SF174">
    <property type="entry name" value="PUROMYCIN-SENSITIVE AMINOPEPTIDASE-RELATED"/>
    <property type="match status" value="1"/>
</dbReference>